<dbReference type="STRING" id="1458307.OSB_00100"/>
<organism evidence="5 6">
    <name type="scientific">Octadecabacter temperatus</name>
    <dbReference type="NCBI Taxonomy" id="1458307"/>
    <lineage>
        <taxon>Bacteria</taxon>
        <taxon>Pseudomonadati</taxon>
        <taxon>Pseudomonadota</taxon>
        <taxon>Alphaproteobacteria</taxon>
        <taxon>Rhodobacterales</taxon>
        <taxon>Roseobacteraceae</taxon>
        <taxon>Octadecabacter</taxon>
    </lineage>
</organism>
<evidence type="ECO:0000313" key="5">
    <source>
        <dbReference type="EMBL" id="AKS44579.1"/>
    </source>
</evidence>
<protein>
    <submittedName>
        <fullName evidence="5">Uncharacterized protein</fullName>
    </submittedName>
</protein>
<keyword evidence="1" id="KW-1003">Cell membrane</keyword>
<proteinExistence type="predicted"/>
<evidence type="ECO:0000256" key="4">
    <source>
        <dbReference type="ARBA" id="ARBA00023136"/>
    </source>
</evidence>
<evidence type="ECO:0000256" key="1">
    <source>
        <dbReference type="ARBA" id="ARBA00022475"/>
    </source>
</evidence>
<dbReference type="InterPro" id="IPR019691">
    <property type="entry name" value="DUF2585"/>
</dbReference>
<accession>A0A0K0Y0W1</accession>
<dbReference type="EMBL" id="CP012160">
    <property type="protein sequence ID" value="AKS44579.1"/>
    <property type="molecule type" value="Genomic_DNA"/>
</dbReference>
<evidence type="ECO:0000313" key="6">
    <source>
        <dbReference type="Proteomes" id="UP000067444"/>
    </source>
</evidence>
<keyword evidence="4" id="KW-0472">Membrane</keyword>
<keyword evidence="3" id="KW-1133">Transmembrane helix</keyword>
<sequence length="193" mass="21037">MARTYLNIFALSGLFIIGLTLWAWGQPLICTCGDIKLWVPTIFDSGNSQHIADWYTLSHILHGVLIALLGRLAFPRFGFNGAFLAAIVTGIGWEVIEHTNWVLDAFRATTINAGYHGDSVLNAVADYVFMMGGFFAAFALRIPVVLIGVLGLELIAGVFGRDNLTLSTIQLIAPIDAIDTWQQELNPNAVSSE</sequence>
<gene>
    <name evidence="5" type="ORF">OSB_00100</name>
</gene>
<dbReference type="KEGG" id="otm:OSB_00100"/>
<dbReference type="AlphaFoldDB" id="A0A0K0Y0W1"/>
<reference evidence="5 6" key="1">
    <citation type="journal article" date="2015" name="Genome Announc.">
        <title>Closed Genome Sequence of Octadecabacter temperatus SB1, the First Mesophilic Species of the Genus Octadecabacter.</title>
        <authorList>
            <person name="Voget S."/>
            <person name="Billerbeck S."/>
            <person name="Simon M."/>
            <person name="Daniel R."/>
        </authorList>
    </citation>
    <scope>NUCLEOTIDE SEQUENCE [LARGE SCALE GENOMIC DNA]</scope>
    <source>
        <strain evidence="5 6">SB1</strain>
    </source>
</reference>
<keyword evidence="2" id="KW-0812">Transmembrane</keyword>
<evidence type="ECO:0000256" key="3">
    <source>
        <dbReference type="ARBA" id="ARBA00022989"/>
    </source>
</evidence>
<dbReference type="Pfam" id="PF10755">
    <property type="entry name" value="DUF2585"/>
    <property type="match status" value="1"/>
</dbReference>
<keyword evidence="6" id="KW-1185">Reference proteome</keyword>
<evidence type="ECO:0000256" key="2">
    <source>
        <dbReference type="ARBA" id="ARBA00022692"/>
    </source>
</evidence>
<dbReference type="OrthoDB" id="9811954at2"/>
<dbReference type="Proteomes" id="UP000067444">
    <property type="component" value="Chromosome"/>
</dbReference>
<dbReference type="GO" id="GO:0005886">
    <property type="term" value="C:plasma membrane"/>
    <property type="evidence" value="ECO:0007669"/>
    <property type="project" value="InterPro"/>
</dbReference>
<name>A0A0K0Y0W1_9RHOB</name>
<dbReference type="RefSeq" id="WP_049833060.1">
    <property type="nucleotide sequence ID" value="NZ_CP012160.1"/>
</dbReference>